<keyword evidence="1" id="KW-0812">Transmembrane</keyword>
<keyword evidence="1" id="KW-1133">Transmembrane helix</keyword>
<feature type="transmembrane region" description="Helical" evidence="1">
    <location>
        <begin position="124"/>
        <end position="149"/>
    </location>
</feature>
<feature type="transmembrane region" description="Helical" evidence="1">
    <location>
        <begin position="198"/>
        <end position="215"/>
    </location>
</feature>
<feature type="transmembrane region" description="Helical" evidence="1">
    <location>
        <begin position="82"/>
        <end position="103"/>
    </location>
</feature>
<protein>
    <submittedName>
        <fullName evidence="2">ABC transporter permease</fullName>
    </submittedName>
</protein>
<dbReference type="Proteomes" id="UP001501747">
    <property type="component" value="Unassembled WGS sequence"/>
</dbReference>
<evidence type="ECO:0000256" key="1">
    <source>
        <dbReference type="SAM" id="Phobius"/>
    </source>
</evidence>
<evidence type="ECO:0000313" key="3">
    <source>
        <dbReference type="Proteomes" id="UP001501747"/>
    </source>
</evidence>
<dbReference type="RefSeq" id="WP_344877013.1">
    <property type="nucleotide sequence ID" value="NZ_BAABAL010000016.1"/>
</dbReference>
<name>A0ABP7SLY5_9PSEU</name>
<evidence type="ECO:0000313" key="2">
    <source>
        <dbReference type="EMBL" id="GAA4013508.1"/>
    </source>
</evidence>
<keyword evidence="3" id="KW-1185">Reference proteome</keyword>
<feature type="transmembrane region" description="Helical" evidence="1">
    <location>
        <begin position="169"/>
        <end position="191"/>
    </location>
</feature>
<reference evidence="3" key="1">
    <citation type="journal article" date="2019" name="Int. J. Syst. Evol. Microbiol.">
        <title>The Global Catalogue of Microorganisms (GCM) 10K type strain sequencing project: providing services to taxonomists for standard genome sequencing and annotation.</title>
        <authorList>
            <consortium name="The Broad Institute Genomics Platform"/>
            <consortium name="The Broad Institute Genome Sequencing Center for Infectious Disease"/>
            <person name="Wu L."/>
            <person name="Ma J."/>
        </authorList>
    </citation>
    <scope>NUCLEOTIDE SEQUENCE [LARGE SCALE GENOMIC DNA]</scope>
    <source>
        <strain evidence="3">JCM 17342</strain>
    </source>
</reference>
<sequence length="283" mass="29645">MAGPEGVIHDIGYQRYQGHRLGRRYAMWSLYVHSLRTAFGLGRGFKAKVLPWTLTAASGIAGLVIMIVSTQTGLQLVGYVDLVGNLTYVAIILLAVVAPELVSRDIGNSVMPLYLARPLSSADYALSKLAALISSVALALGPAMVIMFAGNAFSTKTGMTGVLDHAGQFGQGMAAVAIHSVVLAALALPLASLSGRRIFASTLVLALFLITAPIAEGLAELSRTPELPGMISPTNLVQGVDNWLLGGANHAVGVWGPMHGVVTLFVTCAAVGLLLLRYRKVSV</sequence>
<dbReference type="EMBL" id="BAABAL010000016">
    <property type="protein sequence ID" value="GAA4013508.1"/>
    <property type="molecule type" value="Genomic_DNA"/>
</dbReference>
<feature type="transmembrane region" description="Helical" evidence="1">
    <location>
        <begin position="254"/>
        <end position="276"/>
    </location>
</feature>
<comment type="caution">
    <text evidence="2">The sequence shown here is derived from an EMBL/GenBank/DDBJ whole genome shotgun (WGS) entry which is preliminary data.</text>
</comment>
<feature type="transmembrane region" description="Helical" evidence="1">
    <location>
        <begin position="49"/>
        <end position="70"/>
    </location>
</feature>
<accession>A0ABP7SLY5</accession>
<gene>
    <name evidence="2" type="ORF">GCM10022247_40380</name>
</gene>
<keyword evidence="1" id="KW-0472">Membrane</keyword>
<organism evidence="2 3">
    <name type="scientific">Allokutzneria multivorans</name>
    <dbReference type="NCBI Taxonomy" id="1142134"/>
    <lineage>
        <taxon>Bacteria</taxon>
        <taxon>Bacillati</taxon>
        <taxon>Actinomycetota</taxon>
        <taxon>Actinomycetes</taxon>
        <taxon>Pseudonocardiales</taxon>
        <taxon>Pseudonocardiaceae</taxon>
        <taxon>Allokutzneria</taxon>
    </lineage>
</organism>
<proteinExistence type="predicted"/>